<keyword evidence="3 5" id="KW-0560">Oxidoreductase</keyword>
<dbReference type="InterPro" id="IPR015659">
    <property type="entry name" value="Proline_oxidase"/>
</dbReference>
<proteinExistence type="inferred from homology"/>
<evidence type="ECO:0000256" key="6">
    <source>
        <dbReference type="SAM" id="MobiDB-lite"/>
    </source>
</evidence>
<evidence type="ECO:0000259" key="7">
    <source>
        <dbReference type="PROSITE" id="PS50222"/>
    </source>
</evidence>
<keyword evidence="5" id="KW-0274">FAD</keyword>
<comment type="cofactor">
    <cofactor evidence="5">
        <name>FAD</name>
        <dbReference type="ChEBI" id="CHEBI:57692"/>
    </cofactor>
</comment>
<dbReference type="PANTHER" id="PTHR13914:SF0">
    <property type="entry name" value="PROLINE DEHYDROGENASE 1, MITOCHONDRIAL"/>
    <property type="match status" value="1"/>
</dbReference>
<protein>
    <recommendedName>
        <fullName evidence="2 5">Proline dehydrogenase</fullName>
        <ecNumber evidence="2 5">1.5.5.2</ecNumber>
    </recommendedName>
</protein>
<dbReference type="Gene3D" id="3.20.20.220">
    <property type="match status" value="2"/>
</dbReference>
<keyword evidence="5" id="KW-0285">Flavoprotein</keyword>
<dbReference type="PROSITE" id="PS50222">
    <property type="entry name" value="EF_HAND_2"/>
    <property type="match status" value="1"/>
</dbReference>
<dbReference type="SUPFAM" id="SSF47473">
    <property type="entry name" value="EF-hand"/>
    <property type="match status" value="1"/>
</dbReference>
<comment type="function">
    <text evidence="5">Converts proline to delta-1-pyrroline-5-carboxylate.</text>
</comment>
<feature type="region of interest" description="Disordered" evidence="6">
    <location>
        <begin position="309"/>
        <end position="331"/>
    </location>
</feature>
<reference evidence="8" key="1">
    <citation type="submission" date="2023-10" db="EMBL/GenBank/DDBJ databases">
        <authorList>
            <person name="Chen Y."/>
            <person name="Shah S."/>
            <person name="Dougan E. K."/>
            <person name="Thang M."/>
            <person name="Chan C."/>
        </authorList>
    </citation>
    <scope>NUCLEOTIDE SEQUENCE [LARGE SCALE GENOMIC DNA]</scope>
</reference>
<evidence type="ECO:0000256" key="4">
    <source>
        <dbReference type="ARBA" id="ARBA00023062"/>
    </source>
</evidence>
<dbReference type="Proteomes" id="UP001189429">
    <property type="component" value="Unassembled WGS sequence"/>
</dbReference>
<evidence type="ECO:0000256" key="5">
    <source>
        <dbReference type="RuleBase" id="RU364054"/>
    </source>
</evidence>
<dbReference type="EMBL" id="CAUYUJ010021672">
    <property type="protein sequence ID" value="CAK0906307.1"/>
    <property type="molecule type" value="Genomic_DNA"/>
</dbReference>
<dbReference type="InterPro" id="IPR002048">
    <property type="entry name" value="EF_hand_dom"/>
</dbReference>
<accession>A0ABN9Y1H2</accession>
<dbReference type="InterPro" id="IPR002872">
    <property type="entry name" value="Proline_DH_dom"/>
</dbReference>
<gene>
    <name evidence="8" type="ORF">PCOR1329_LOCUS81690</name>
</gene>
<comment type="caution">
    <text evidence="8">The sequence shown here is derived from an EMBL/GenBank/DDBJ whole genome shotgun (WGS) entry which is preliminary data.</text>
</comment>
<dbReference type="InterPro" id="IPR029041">
    <property type="entry name" value="FAD-linked_oxidoreductase-like"/>
</dbReference>
<evidence type="ECO:0000313" key="8">
    <source>
        <dbReference type="EMBL" id="CAK0906307.1"/>
    </source>
</evidence>
<evidence type="ECO:0000256" key="2">
    <source>
        <dbReference type="ARBA" id="ARBA00012695"/>
    </source>
</evidence>
<sequence length="498" mass="55529">MTCKVGFVVRNCDSLYGLARRIVGPTLTHAVLRLTFFNHFCAGETTEQIVPKMEDLRRYGIGGILDYAAEAKEDAAPKAAAADCEASTVGAPLSSRTYDYQGEAICDANAEIFLQAIRAVRDASPDGFAAIKLSGLGDPALFERMSICLEEMCRLFKRLSDGTEEVGPRVPYHCIDRSFKLDVDTFSEGWRRLFSAGSDDEVRAAFDKLDADGCGYITYLDWSESVKLSEITRLVQSCVSEGPMKRAALTEEELKLYMNMVGRVIRIMDLAQELGVRVMVDAEWMDIQPAIDHMVLFLQRKVQRRRSARGVQHLPDVSQGHAGQGRPNLERSRREGWRFGAKVVRGAYMVSEREKARKRGVESPICEDYAATEENFHAVIDAILEHSAACGPKAAAEVLVASHNRGSVEHTLRRCAELGIDRGNVYFGQLLGMADNLTFTLGKNGYKAYKYVPYGPIAEVMPYLIRRTQENSAILGSASVQEERAMIARELRRRVLRF</sequence>
<name>A0ABN9Y1H2_9DINO</name>
<dbReference type="SUPFAM" id="SSF51730">
    <property type="entry name" value="FAD-linked oxidoreductase"/>
    <property type="match status" value="1"/>
</dbReference>
<dbReference type="EC" id="1.5.5.2" evidence="2 5"/>
<evidence type="ECO:0000256" key="1">
    <source>
        <dbReference type="ARBA" id="ARBA00005869"/>
    </source>
</evidence>
<comment type="catalytic activity">
    <reaction evidence="5">
        <text>L-proline + a quinone = (S)-1-pyrroline-5-carboxylate + a quinol + H(+)</text>
        <dbReference type="Rhea" id="RHEA:23784"/>
        <dbReference type="ChEBI" id="CHEBI:15378"/>
        <dbReference type="ChEBI" id="CHEBI:17388"/>
        <dbReference type="ChEBI" id="CHEBI:24646"/>
        <dbReference type="ChEBI" id="CHEBI:60039"/>
        <dbReference type="ChEBI" id="CHEBI:132124"/>
        <dbReference type="EC" id="1.5.5.2"/>
    </reaction>
</comment>
<keyword evidence="9" id="KW-1185">Reference proteome</keyword>
<dbReference type="Pfam" id="PF01619">
    <property type="entry name" value="Pro_dh"/>
    <property type="match status" value="1"/>
</dbReference>
<evidence type="ECO:0000256" key="3">
    <source>
        <dbReference type="ARBA" id="ARBA00023002"/>
    </source>
</evidence>
<organism evidence="8 9">
    <name type="scientific">Prorocentrum cordatum</name>
    <dbReference type="NCBI Taxonomy" id="2364126"/>
    <lineage>
        <taxon>Eukaryota</taxon>
        <taxon>Sar</taxon>
        <taxon>Alveolata</taxon>
        <taxon>Dinophyceae</taxon>
        <taxon>Prorocentrales</taxon>
        <taxon>Prorocentraceae</taxon>
        <taxon>Prorocentrum</taxon>
    </lineage>
</organism>
<keyword evidence="4 5" id="KW-0642">Proline metabolism</keyword>
<evidence type="ECO:0000313" key="9">
    <source>
        <dbReference type="Proteomes" id="UP001189429"/>
    </source>
</evidence>
<comment type="similarity">
    <text evidence="1 5">Belongs to the proline oxidase family.</text>
</comment>
<dbReference type="PANTHER" id="PTHR13914">
    <property type="entry name" value="PROLINE OXIDASE"/>
    <property type="match status" value="1"/>
</dbReference>
<dbReference type="InterPro" id="IPR011992">
    <property type="entry name" value="EF-hand-dom_pair"/>
</dbReference>
<feature type="domain" description="EF-hand" evidence="7">
    <location>
        <begin position="197"/>
        <end position="232"/>
    </location>
</feature>